<keyword evidence="3" id="KW-0479">Metal-binding</keyword>
<keyword evidence="6" id="KW-0862">Zinc</keyword>
<dbReference type="AlphaFoldDB" id="A0A6C0BMI6"/>
<dbReference type="InterPro" id="IPR018246">
    <property type="entry name" value="AP_endonuc_F2_Zn_BS"/>
</dbReference>
<accession>A0A6C0BMI6</accession>
<evidence type="ECO:0000256" key="7">
    <source>
        <dbReference type="ARBA" id="ARBA00023204"/>
    </source>
</evidence>
<dbReference type="NCBIfam" id="TIGR00587">
    <property type="entry name" value="nfo"/>
    <property type="match status" value="1"/>
</dbReference>
<dbReference type="InterPro" id="IPR013022">
    <property type="entry name" value="Xyl_isomerase-like_TIM-brl"/>
</dbReference>
<organism evidence="9">
    <name type="scientific">viral metagenome</name>
    <dbReference type="NCBI Taxonomy" id="1070528"/>
    <lineage>
        <taxon>unclassified sequences</taxon>
        <taxon>metagenomes</taxon>
        <taxon>organismal metagenomes</taxon>
    </lineage>
</organism>
<comment type="similarity">
    <text evidence="2">Belongs to the AP endonuclease 2 family.</text>
</comment>
<dbReference type="PROSITE" id="PS51432">
    <property type="entry name" value="AP_NUCLEASE_F2_4"/>
    <property type="match status" value="1"/>
</dbReference>
<evidence type="ECO:0000259" key="8">
    <source>
        <dbReference type="Pfam" id="PF01261"/>
    </source>
</evidence>
<feature type="domain" description="Xylose isomerase-like TIM barrel" evidence="8">
    <location>
        <begin position="51"/>
        <end position="235"/>
    </location>
</feature>
<keyword evidence="4" id="KW-0227">DNA damage</keyword>
<dbReference type="GO" id="GO:0008081">
    <property type="term" value="F:phosphoric diester hydrolase activity"/>
    <property type="evidence" value="ECO:0007669"/>
    <property type="project" value="TreeGrafter"/>
</dbReference>
<keyword evidence="7" id="KW-0234">DNA repair</keyword>
<dbReference type="GO" id="GO:0003677">
    <property type="term" value="F:DNA binding"/>
    <property type="evidence" value="ECO:0007669"/>
    <property type="project" value="InterPro"/>
</dbReference>
<evidence type="ECO:0000256" key="3">
    <source>
        <dbReference type="ARBA" id="ARBA00022723"/>
    </source>
</evidence>
<keyword evidence="5" id="KW-0378">Hydrolase</keyword>
<dbReference type="Gene3D" id="3.20.20.150">
    <property type="entry name" value="Divalent-metal-dependent TIM barrel enzymes"/>
    <property type="match status" value="1"/>
</dbReference>
<dbReference type="GO" id="GO:0008270">
    <property type="term" value="F:zinc ion binding"/>
    <property type="evidence" value="ECO:0007669"/>
    <property type="project" value="InterPro"/>
</dbReference>
<protein>
    <recommendedName>
        <fullName evidence="8">Xylose isomerase-like TIM barrel domain-containing protein</fullName>
    </recommendedName>
</protein>
<dbReference type="InterPro" id="IPR001719">
    <property type="entry name" value="AP_endonuc_2"/>
</dbReference>
<dbReference type="PROSITE" id="PS00730">
    <property type="entry name" value="AP_NUCLEASE_F2_2"/>
    <property type="match status" value="1"/>
</dbReference>
<dbReference type="PANTHER" id="PTHR21445">
    <property type="entry name" value="ENDONUCLEASE IV ENDODEOXYRIBONUCLEASE IV"/>
    <property type="match status" value="1"/>
</dbReference>
<dbReference type="GO" id="GO:0006284">
    <property type="term" value="P:base-excision repair"/>
    <property type="evidence" value="ECO:0007669"/>
    <property type="project" value="TreeGrafter"/>
</dbReference>
<proteinExistence type="inferred from homology"/>
<dbReference type="GO" id="GO:0003906">
    <property type="term" value="F:DNA-(apurinic or apyrimidinic site) endonuclease activity"/>
    <property type="evidence" value="ECO:0007669"/>
    <property type="project" value="TreeGrafter"/>
</dbReference>
<dbReference type="SUPFAM" id="SSF51658">
    <property type="entry name" value="Xylose isomerase-like"/>
    <property type="match status" value="1"/>
</dbReference>
<dbReference type="PROSITE" id="PS00731">
    <property type="entry name" value="AP_NUCLEASE_F2_3"/>
    <property type="match status" value="1"/>
</dbReference>
<name>A0A6C0BMI6_9ZZZZ</name>
<evidence type="ECO:0000256" key="5">
    <source>
        <dbReference type="ARBA" id="ARBA00022801"/>
    </source>
</evidence>
<sequence>MSSAQIMSVSATEVEMTDFKRPSSLPSQGFQFSYHPVSLTYHPVLEPNEIAALRQLKLKFLVYHGKYVYNFCRENVESQIESLVKEIELATQLGCDVIIHQGKNVESANQTKLAAVNNYVRNLSEVIDRTSDSTAKILLENSAGQGSELGSTLEELTYIYNQFDDTAKERLGFCLDTCHAFVAGEIDLRQPASIQRFITQFEQQIGREKLGCIHFNDSAVPFGGRHDNHSDWMGGFITNPLLGGSTEGAQWFAQWAHEYQVPLIFETPCTLPGTHELQSHLLRNWIDQSPLTTDQSNLIQVIETITAESLTSKRNKRKTQS</sequence>
<evidence type="ECO:0000256" key="6">
    <source>
        <dbReference type="ARBA" id="ARBA00022833"/>
    </source>
</evidence>
<evidence type="ECO:0000256" key="1">
    <source>
        <dbReference type="ARBA" id="ARBA00001947"/>
    </source>
</evidence>
<reference evidence="9" key="1">
    <citation type="journal article" date="2020" name="Nature">
        <title>Giant virus diversity and host interactions through global metagenomics.</title>
        <authorList>
            <person name="Schulz F."/>
            <person name="Roux S."/>
            <person name="Paez-Espino D."/>
            <person name="Jungbluth S."/>
            <person name="Walsh D.A."/>
            <person name="Denef V.J."/>
            <person name="McMahon K.D."/>
            <person name="Konstantinidis K.T."/>
            <person name="Eloe-Fadrosh E.A."/>
            <person name="Kyrpides N.C."/>
            <person name="Woyke T."/>
        </authorList>
    </citation>
    <scope>NUCLEOTIDE SEQUENCE</scope>
    <source>
        <strain evidence="9">GVMAG-M-3300014204-73</strain>
    </source>
</reference>
<evidence type="ECO:0000256" key="4">
    <source>
        <dbReference type="ARBA" id="ARBA00022763"/>
    </source>
</evidence>
<dbReference type="Pfam" id="PF01261">
    <property type="entry name" value="AP_endonuc_2"/>
    <property type="match status" value="1"/>
</dbReference>
<evidence type="ECO:0000313" key="9">
    <source>
        <dbReference type="EMBL" id="QHS92628.1"/>
    </source>
</evidence>
<dbReference type="EMBL" id="MN739183">
    <property type="protein sequence ID" value="QHS92628.1"/>
    <property type="molecule type" value="Genomic_DNA"/>
</dbReference>
<evidence type="ECO:0000256" key="2">
    <source>
        <dbReference type="ARBA" id="ARBA00005340"/>
    </source>
</evidence>
<dbReference type="SMART" id="SM00518">
    <property type="entry name" value="AP2Ec"/>
    <property type="match status" value="1"/>
</dbReference>
<dbReference type="InterPro" id="IPR036237">
    <property type="entry name" value="Xyl_isomerase-like_sf"/>
</dbReference>
<dbReference type="PANTHER" id="PTHR21445:SF0">
    <property type="entry name" value="APURINIC-APYRIMIDINIC ENDONUCLEASE"/>
    <property type="match status" value="1"/>
</dbReference>
<comment type="cofactor">
    <cofactor evidence="1">
        <name>Zn(2+)</name>
        <dbReference type="ChEBI" id="CHEBI:29105"/>
    </cofactor>
</comment>